<evidence type="ECO:0000256" key="5">
    <source>
        <dbReference type="ARBA" id="ARBA00022692"/>
    </source>
</evidence>
<evidence type="ECO:0000256" key="9">
    <source>
        <dbReference type="RuleBase" id="RU369079"/>
    </source>
</evidence>
<evidence type="ECO:0000256" key="4">
    <source>
        <dbReference type="ARBA" id="ARBA00022519"/>
    </source>
</evidence>
<dbReference type="InterPro" id="IPR055348">
    <property type="entry name" value="DctQ"/>
</dbReference>
<comment type="subcellular location">
    <subcellularLocation>
        <location evidence="1 9">Cell inner membrane</location>
        <topology evidence="1 9">Multi-pass membrane protein</topology>
    </subcellularLocation>
</comment>
<protein>
    <recommendedName>
        <fullName evidence="9">TRAP transporter small permease protein</fullName>
    </recommendedName>
</protein>
<accession>A0A918DEG4</accession>
<dbReference type="EMBL" id="BMLP01000012">
    <property type="protein sequence ID" value="GGO38481.1"/>
    <property type="molecule type" value="Genomic_DNA"/>
</dbReference>
<comment type="caution">
    <text evidence="11">The sequence shown here is derived from an EMBL/GenBank/DDBJ whole genome shotgun (WGS) entry which is preliminary data.</text>
</comment>
<keyword evidence="7 9" id="KW-0472">Membrane</keyword>
<evidence type="ECO:0000256" key="3">
    <source>
        <dbReference type="ARBA" id="ARBA00022475"/>
    </source>
</evidence>
<organism evidence="11 12">
    <name type="scientific">Gemmobacter aquaticus</name>
    <dbReference type="NCBI Taxonomy" id="490185"/>
    <lineage>
        <taxon>Bacteria</taxon>
        <taxon>Pseudomonadati</taxon>
        <taxon>Pseudomonadota</taxon>
        <taxon>Alphaproteobacteria</taxon>
        <taxon>Rhodobacterales</taxon>
        <taxon>Paracoccaceae</taxon>
        <taxon>Gemmobacter</taxon>
    </lineage>
</organism>
<dbReference type="AlphaFoldDB" id="A0A918DEG4"/>
<evidence type="ECO:0000313" key="12">
    <source>
        <dbReference type="Proteomes" id="UP000598196"/>
    </source>
</evidence>
<dbReference type="GO" id="GO:0015740">
    <property type="term" value="P:C4-dicarboxylate transport"/>
    <property type="evidence" value="ECO:0007669"/>
    <property type="project" value="TreeGrafter"/>
</dbReference>
<evidence type="ECO:0000313" key="11">
    <source>
        <dbReference type="EMBL" id="GGO38481.1"/>
    </source>
</evidence>
<dbReference type="Pfam" id="PF04290">
    <property type="entry name" value="DctQ"/>
    <property type="match status" value="1"/>
</dbReference>
<feature type="transmembrane region" description="Helical" evidence="9">
    <location>
        <begin position="12"/>
        <end position="30"/>
    </location>
</feature>
<proteinExistence type="inferred from homology"/>
<evidence type="ECO:0000259" key="10">
    <source>
        <dbReference type="Pfam" id="PF04290"/>
    </source>
</evidence>
<feature type="transmembrane region" description="Helical" evidence="9">
    <location>
        <begin position="127"/>
        <end position="146"/>
    </location>
</feature>
<keyword evidence="2 9" id="KW-0813">Transport</keyword>
<keyword evidence="6 9" id="KW-1133">Transmembrane helix</keyword>
<evidence type="ECO:0000256" key="8">
    <source>
        <dbReference type="ARBA" id="ARBA00038436"/>
    </source>
</evidence>
<evidence type="ECO:0000256" key="1">
    <source>
        <dbReference type="ARBA" id="ARBA00004429"/>
    </source>
</evidence>
<keyword evidence="4 9" id="KW-0997">Cell inner membrane</keyword>
<dbReference type="RefSeq" id="WP_146284459.1">
    <property type="nucleotide sequence ID" value="NZ_BMLP01000012.1"/>
</dbReference>
<dbReference type="InterPro" id="IPR007387">
    <property type="entry name" value="TRAP_DctQ"/>
</dbReference>
<dbReference type="Proteomes" id="UP000598196">
    <property type="component" value="Unassembled WGS sequence"/>
</dbReference>
<comment type="subunit">
    <text evidence="9">The complex comprises the extracytoplasmic solute receptor protein and the two transmembrane proteins.</text>
</comment>
<dbReference type="GO" id="GO:0022857">
    <property type="term" value="F:transmembrane transporter activity"/>
    <property type="evidence" value="ECO:0007669"/>
    <property type="project" value="UniProtKB-UniRule"/>
</dbReference>
<name>A0A918DEG4_9RHOB</name>
<gene>
    <name evidence="11" type="ORF">GCM10010991_35860</name>
</gene>
<reference evidence="11 12" key="1">
    <citation type="journal article" date="2014" name="Int. J. Syst. Evol. Microbiol.">
        <title>Complete genome sequence of Corynebacterium casei LMG S-19264T (=DSM 44701T), isolated from a smear-ripened cheese.</title>
        <authorList>
            <consortium name="US DOE Joint Genome Institute (JGI-PGF)"/>
            <person name="Walter F."/>
            <person name="Albersmeier A."/>
            <person name="Kalinowski J."/>
            <person name="Ruckert C."/>
        </authorList>
    </citation>
    <scope>NUCLEOTIDE SEQUENCE [LARGE SCALE GENOMIC DNA]</scope>
    <source>
        <strain evidence="11 12">CGMCC 1.7029</strain>
    </source>
</reference>
<keyword evidence="3" id="KW-1003">Cell membrane</keyword>
<dbReference type="PANTHER" id="PTHR35011:SF10">
    <property type="entry name" value="TRAP TRANSPORTER SMALL PERMEASE PROTEIN"/>
    <property type="match status" value="1"/>
</dbReference>
<keyword evidence="12" id="KW-1185">Reference proteome</keyword>
<comment type="similarity">
    <text evidence="8 9">Belongs to the TRAP transporter small permease family.</text>
</comment>
<feature type="domain" description="Tripartite ATP-independent periplasmic transporters DctQ component" evidence="10">
    <location>
        <begin position="24"/>
        <end position="149"/>
    </location>
</feature>
<feature type="transmembrane region" description="Helical" evidence="9">
    <location>
        <begin position="89"/>
        <end position="107"/>
    </location>
</feature>
<sequence>MIKKLNRTLEIACMTVAGLAICLMALVAFLDSIGRKLGLPLPGGNEIVSHLLMLFFFASIPLVIKADAHIRVGLFTDFYSPLLQRIERFVTQIIEIVAMLVFSWMIYDQAGRLFRFETTTVYFEMAVAPWVYAAFGFTLIACWFAVQTLFGPQSQEPLAQEAPGALAAKDK</sequence>
<keyword evidence="5 9" id="KW-0812">Transmembrane</keyword>
<dbReference type="PANTHER" id="PTHR35011">
    <property type="entry name" value="2,3-DIKETO-L-GULONATE TRAP TRANSPORTER SMALL PERMEASE PROTEIN YIAM"/>
    <property type="match status" value="1"/>
</dbReference>
<evidence type="ECO:0000256" key="7">
    <source>
        <dbReference type="ARBA" id="ARBA00023136"/>
    </source>
</evidence>
<dbReference type="GO" id="GO:0005886">
    <property type="term" value="C:plasma membrane"/>
    <property type="evidence" value="ECO:0007669"/>
    <property type="project" value="UniProtKB-SubCell"/>
</dbReference>
<evidence type="ECO:0000256" key="2">
    <source>
        <dbReference type="ARBA" id="ARBA00022448"/>
    </source>
</evidence>
<evidence type="ECO:0000256" key="6">
    <source>
        <dbReference type="ARBA" id="ARBA00022989"/>
    </source>
</evidence>
<comment type="function">
    <text evidence="9">Part of the tripartite ATP-independent periplasmic (TRAP) transport system.</text>
</comment>
<feature type="transmembrane region" description="Helical" evidence="9">
    <location>
        <begin position="50"/>
        <end position="68"/>
    </location>
</feature>
<dbReference type="OrthoDB" id="7854755at2"/>